<dbReference type="Proteomes" id="UP001201262">
    <property type="component" value="Unassembled WGS sequence"/>
</dbReference>
<name>A0AAD4KWH7_9EURO</name>
<protein>
    <submittedName>
        <fullName evidence="1">Uncharacterized protein</fullName>
    </submittedName>
</protein>
<dbReference type="RefSeq" id="XP_046072946.1">
    <property type="nucleotide sequence ID" value="XM_046220230.1"/>
</dbReference>
<organism evidence="1 2">
    <name type="scientific">Talaromyces proteolyticus</name>
    <dbReference type="NCBI Taxonomy" id="1131652"/>
    <lineage>
        <taxon>Eukaryota</taxon>
        <taxon>Fungi</taxon>
        <taxon>Dikarya</taxon>
        <taxon>Ascomycota</taxon>
        <taxon>Pezizomycotina</taxon>
        <taxon>Eurotiomycetes</taxon>
        <taxon>Eurotiomycetidae</taxon>
        <taxon>Eurotiales</taxon>
        <taxon>Trichocomaceae</taxon>
        <taxon>Talaromyces</taxon>
        <taxon>Talaromyces sect. Bacilispori</taxon>
    </lineage>
</organism>
<proteinExistence type="predicted"/>
<dbReference type="AlphaFoldDB" id="A0AAD4KWH7"/>
<accession>A0AAD4KWH7</accession>
<dbReference type="EMBL" id="JAJTJA010000005">
    <property type="protein sequence ID" value="KAH8698482.1"/>
    <property type="molecule type" value="Genomic_DNA"/>
</dbReference>
<keyword evidence="2" id="KW-1185">Reference proteome</keyword>
<gene>
    <name evidence="1" type="ORF">BGW36DRAFT_426189</name>
</gene>
<dbReference type="GeneID" id="70250517"/>
<sequence length="196" mass="21919">MEKSSPQAQQSTGLPNDDIQSLNKAISSLIREIQRLCRTRDHFRRQRQASIKSLIEVKKQNDWNIGIDIGSPIEVEAGQKILSREKKQEGVAVEIREKLDALQGILLRMSTLMVREQMRNDGLFVASSEEVMWAAELVPAPLKLRGQSTATCGAGDATIRNGLFSKDSAWKPLERLEKDVMELRLSDGEGTFLASQ</sequence>
<reference evidence="1" key="1">
    <citation type="submission" date="2021-12" db="EMBL/GenBank/DDBJ databases">
        <title>Convergent genome expansion in fungi linked to evolution of root-endophyte symbiosis.</title>
        <authorList>
            <consortium name="DOE Joint Genome Institute"/>
            <person name="Ke Y.-H."/>
            <person name="Bonito G."/>
            <person name="Liao H.-L."/>
            <person name="Looney B."/>
            <person name="Rojas-Flechas A."/>
            <person name="Nash J."/>
            <person name="Hameed K."/>
            <person name="Schadt C."/>
            <person name="Martin F."/>
            <person name="Crous P.W."/>
            <person name="Miettinen O."/>
            <person name="Magnuson J.K."/>
            <person name="Labbe J."/>
            <person name="Jacobson D."/>
            <person name="Doktycz M.J."/>
            <person name="Veneault-Fourrey C."/>
            <person name="Kuo A."/>
            <person name="Mondo S."/>
            <person name="Calhoun S."/>
            <person name="Riley R."/>
            <person name="Ohm R."/>
            <person name="LaButti K."/>
            <person name="Andreopoulos B."/>
            <person name="Pangilinan J."/>
            <person name="Nolan M."/>
            <person name="Tritt A."/>
            <person name="Clum A."/>
            <person name="Lipzen A."/>
            <person name="Daum C."/>
            <person name="Barry K."/>
            <person name="Grigoriev I.V."/>
            <person name="Vilgalys R."/>
        </authorList>
    </citation>
    <scope>NUCLEOTIDE SEQUENCE</scope>
    <source>
        <strain evidence="1">PMI_201</strain>
    </source>
</reference>
<comment type="caution">
    <text evidence="1">The sequence shown here is derived from an EMBL/GenBank/DDBJ whole genome shotgun (WGS) entry which is preliminary data.</text>
</comment>
<evidence type="ECO:0000313" key="2">
    <source>
        <dbReference type="Proteomes" id="UP001201262"/>
    </source>
</evidence>
<evidence type="ECO:0000313" key="1">
    <source>
        <dbReference type="EMBL" id="KAH8698482.1"/>
    </source>
</evidence>